<protein>
    <submittedName>
        <fullName evidence="1">Uncharacterized protein</fullName>
    </submittedName>
</protein>
<reference evidence="1" key="1">
    <citation type="submission" date="2018-02" db="EMBL/GenBank/DDBJ databases">
        <title>Rhizophora mucronata_Transcriptome.</title>
        <authorList>
            <person name="Meera S.P."/>
            <person name="Sreeshan A."/>
            <person name="Augustine A."/>
        </authorList>
    </citation>
    <scope>NUCLEOTIDE SEQUENCE</scope>
    <source>
        <tissue evidence="1">Leaf</tissue>
    </source>
</reference>
<dbReference type="AlphaFoldDB" id="A0A2P2PAC9"/>
<accession>A0A2P2PAC9</accession>
<organism evidence="1">
    <name type="scientific">Rhizophora mucronata</name>
    <name type="common">Asiatic mangrove</name>
    <dbReference type="NCBI Taxonomy" id="61149"/>
    <lineage>
        <taxon>Eukaryota</taxon>
        <taxon>Viridiplantae</taxon>
        <taxon>Streptophyta</taxon>
        <taxon>Embryophyta</taxon>
        <taxon>Tracheophyta</taxon>
        <taxon>Spermatophyta</taxon>
        <taxon>Magnoliopsida</taxon>
        <taxon>eudicotyledons</taxon>
        <taxon>Gunneridae</taxon>
        <taxon>Pentapetalae</taxon>
        <taxon>rosids</taxon>
        <taxon>fabids</taxon>
        <taxon>Malpighiales</taxon>
        <taxon>Rhizophoraceae</taxon>
        <taxon>Rhizophora</taxon>
    </lineage>
</organism>
<dbReference type="EMBL" id="GGEC01071221">
    <property type="protein sequence ID" value="MBX51705.1"/>
    <property type="molecule type" value="Transcribed_RNA"/>
</dbReference>
<sequence>MIIRNMIFLAHSDTVSNRERKKV</sequence>
<evidence type="ECO:0000313" key="1">
    <source>
        <dbReference type="EMBL" id="MBX51705.1"/>
    </source>
</evidence>
<name>A0A2P2PAC9_RHIMU</name>
<proteinExistence type="predicted"/>